<reference evidence="2 4" key="3">
    <citation type="submission" date="2019-04" db="EMBL/GenBank/DDBJ databases">
        <title>Microbes associate with the intestines of laboratory mice.</title>
        <authorList>
            <person name="Navarre W."/>
            <person name="Wong E."/>
            <person name="Huang K."/>
            <person name="Tropini C."/>
            <person name="Ng K."/>
            <person name="Yu B."/>
        </authorList>
    </citation>
    <scope>NUCLEOTIDE SEQUENCE [LARGE SCALE GENOMIC DNA]</scope>
    <source>
        <strain evidence="2 4">NM63_1-25</strain>
    </source>
</reference>
<dbReference type="Proteomes" id="UP000092631">
    <property type="component" value="Chromosome"/>
</dbReference>
<dbReference type="Proteomes" id="UP000309566">
    <property type="component" value="Unassembled WGS sequence"/>
</dbReference>
<reference evidence="1" key="2">
    <citation type="submission" date="2017-04" db="EMBL/GenBank/DDBJ databases">
        <title>Complete Genome Sequences of Twelve Strains of a Stable Defined Moderately Diverse Mouse Microbiota 2 (sDMDMm2).</title>
        <authorList>
            <person name="Uchimura Y."/>
            <person name="Wyss M."/>
            <person name="Brugiroux S."/>
            <person name="Limenitakis J.P."/>
            <person name="Stecher B."/>
            <person name="McCoy K.D."/>
            <person name="Macpherson A.J."/>
        </authorList>
    </citation>
    <scope>NUCLEOTIDE SEQUENCE</scope>
    <source>
        <strain evidence="1">I48</strain>
    </source>
</reference>
<protein>
    <submittedName>
        <fullName evidence="1">Uncharacterized protein</fullName>
    </submittedName>
</protein>
<keyword evidence="3" id="KW-1185">Reference proteome</keyword>
<reference evidence="3" key="1">
    <citation type="submission" date="2016-04" db="EMBL/GenBank/DDBJ databases">
        <title>Complete Genome Sequences of Twelve Strains of a Stable Defined Moderately Diverse Mouse Microbiota 2 (sDMDMm2).</title>
        <authorList>
            <person name="Uchimura Y."/>
            <person name="Wyss M."/>
            <person name="Brugiroux S."/>
            <person name="Limenitakis J.P."/>
            <person name="Stecher B."/>
            <person name="McCoy K.D."/>
            <person name="Macpherson A.J."/>
        </authorList>
    </citation>
    <scope>NUCLEOTIDE SEQUENCE [LARGE SCALE GENOMIC DNA]</scope>
    <source>
        <strain evidence="3">I48</strain>
    </source>
</reference>
<dbReference type="STRING" id="1796613.A4V03_03505"/>
<evidence type="ECO:0000313" key="3">
    <source>
        <dbReference type="Proteomes" id="UP000092631"/>
    </source>
</evidence>
<evidence type="ECO:0000313" key="2">
    <source>
        <dbReference type="EMBL" id="TGY33525.1"/>
    </source>
</evidence>
<name>A0A1C7GYD5_9BACE</name>
<sequence>MNRLFETSSEELVGDGNNLYLCGMKKLLCPQCKIAAMYVKNELGERLLVYVLENGEVVPKYPEESMEGFDLTEVFCLGCSWHGSPKRIVK</sequence>
<dbReference type="KEGG" id="bcae:A4V03_03505"/>
<accession>A0A4S2CY16</accession>
<dbReference type="EMBL" id="CP015401">
    <property type="protein sequence ID" value="ANU56756.1"/>
    <property type="molecule type" value="Genomic_DNA"/>
</dbReference>
<dbReference type="OrthoDB" id="1016986at2"/>
<dbReference type="EMBL" id="SRYX01000036">
    <property type="protein sequence ID" value="TGY33525.1"/>
    <property type="molecule type" value="Genomic_DNA"/>
</dbReference>
<accession>A0A1C7GYD5</accession>
<evidence type="ECO:0000313" key="4">
    <source>
        <dbReference type="Proteomes" id="UP000309566"/>
    </source>
</evidence>
<organism evidence="1 3">
    <name type="scientific">Bacteroides caecimuris</name>
    <dbReference type="NCBI Taxonomy" id="1796613"/>
    <lineage>
        <taxon>Bacteria</taxon>
        <taxon>Pseudomonadati</taxon>
        <taxon>Bacteroidota</taxon>
        <taxon>Bacteroidia</taxon>
        <taxon>Bacteroidales</taxon>
        <taxon>Bacteroidaceae</taxon>
        <taxon>Bacteroides</taxon>
    </lineage>
</organism>
<proteinExistence type="predicted"/>
<evidence type="ECO:0000313" key="1">
    <source>
        <dbReference type="EMBL" id="ANU56756.1"/>
    </source>
</evidence>
<gene>
    <name evidence="1" type="ORF">A4V03_03505</name>
    <name evidence="2" type="ORF">E5353_10605</name>
</gene>
<dbReference type="AlphaFoldDB" id="A0A1C7GYD5"/>